<dbReference type="EMBL" id="JBICCN010000411">
    <property type="protein sequence ID" value="KAL3070283.1"/>
    <property type="molecule type" value="Genomic_DNA"/>
</dbReference>
<dbReference type="PANTHER" id="PTHR11963:SF4">
    <property type="entry name" value="AMINOPEPTIDASE NPEPL1-RELATED"/>
    <property type="match status" value="1"/>
</dbReference>
<dbReference type="GO" id="GO:0004177">
    <property type="term" value="F:aminopeptidase activity"/>
    <property type="evidence" value="ECO:0007669"/>
    <property type="project" value="UniProtKB-KW"/>
</dbReference>
<dbReference type="PANTHER" id="PTHR11963">
    <property type="entry name" value="LEUCINE AMINOPEPTIDASE-RELATED"/>
    <property type="match status" value="1"/>
</dbReference>
<keyword evidence="7" id="KW-1185">Reference proteome</keyword>
<dbReference type="SUPFAM" id="SSF53187">
    <property type="entry name" value="Zn-dependent exopeptidases"/>
    <property type="match status" value="1"/>
</dbReference>
<feature type="domain" description="Cytosol aminopeptidase" evidence="5">
    <location>
        <begin position="352"/>
        <end position="359"/>
    </location>
</feature>
<name>A0ABD2I2B5_HETSC</name>
<evidence type="ECO:0000259" key="5">
    <source>
        <dbReference type="PROSITE" id="PS00631"/>
    </source>
</evidence>
<organism evidence="6 7">
    <name type="scientific">Heterodera schachtii</name>
    <name type="common">Sugarbeet cyst nematode worm</name>
    <name type="synonym">Tylenchus schachtii</name>
    <dbReference type="NCBI Taxonomy" id="97005"/>
    <lineage>
        <taxon>Eukaryota</taxon>
        <taxon>Metazoa</taxon>
        <taxon>Ecdysozoa</taxon>
        <taxon>Nematoda</taxon>
        <taxon>Chromadorea</taxon>
        <taxon>Rhabditida</taxon>
        <taxon>Tylenchina</taxon>
        <taxon>Tylenchomorpha</taxon>
        <taxon>Tylenchoidea</taxon>
        <taxon>Heteroderidae</taxon>
        <taxon>Heteroderinae</taxon>
        <taxon>Heterodera</taxon>
    </lineage>
</organism>
<evidence type="ECO:0000256" key="3">
    <source>
        <dbReference type="ARBA" id="ARBA00022670"/>
    </source>
</evidence>
<reference evidence="6 7" key="1">
    <citation type="submission" date="2024-10" db="EMBL/GenBank/DDBJ databases">
        <authorList>
            <person name="Kim D."/>
        </authorList>
    </citation>
    <scope>NUCLEOTIDE SEQUENCE [LARGE SCALE GENOMIC DNA]</scope>
    <source>
        <strain evidence="6">Taebaek</strain>
    </source>
</reference>
<sequence>MATFTLRQGIDIAKKLEPTGENQLLLLGRQSAIKAAQNGTDWAKSVDAKLGTMVDEHILKRAMEKVEKSAGSVPLYMDLAKIAVVSDEISRYNSPANGYGITKEVAAIRVSKGVKCLNVVLFTDYDSVMASTVAIARCFPLFSAKSKKAGANGNGPDEVQVQVDLVLTDGKTLSESELDFLNTLCDSVRFAARLVEMPTNFLHTEALLDEALSRVDAIGVPVEKTIIKGKELVERGFGGIYSVGQAAAHPPIFACFSHKPQGATETYALVGKGIVYDTGGFSLKSRGNMAGMKVDMGGAAALLAAFCTLVKANFGQNLHCLLCLAENSVSPDATRPDDIITMLSGKTVEVNNTDAEGRIVLGDGVFYAKETLKADTIIDMATLTGAQQYATGSHHAAILTNNQQLEAECVQAGRKSGDLVHPLPYMPEFHFADLSSKVADMKNSSLGGGVGPPSAVAGLFIGSHFLDMNKPMGSEGDPRWVHIDMASNVNSKLLGERASGFGTALVCALLGQHTNVAELLTK</sequence>
<keyword evidence="4" id="KW-0378">Hydrolase</keyword>
<dbReference type="GO" id="GO:0006508">
    <property type="term" value="P:proteolysis"/>
    <property type="evidence" value="ECO:0007669"/>
    <property type="project" value="UniProtKB-KW"/>
</dbReference>
<evidence type="ECO:0000256" key="2">
    <source>
        <dbReference type="ARBA" id="ARBA00022438"/>
    </source>
</evidence>
<dbReference type="Gene3D" id="3.40.630.10">
    <property type="entry name" value="Zn peptidases"/>
    <property type="match status" value="1"/>
</dbReference>
<proteinExistence type="inferred from homology"/>
<dbReference type="Pfam" id="PF18295">
    <property type="entry name" value="Pdase_M17_N2"/>
    <property type="match status" value="1"/>
</dbReference>
<evidence type="ECO:0000256" key="4">
    <source>
        <dbReference type="ARBA" id="ARBA00022801"/>
    </source>
</evidence>
<dbReference type="Pfam" id="PF00883">
    <property type="entry name" value="Peptidase_M17"/>
    <property type="match status" value="1"/>
</dbReference>
<gene>
    <name evidence="6" type="ORF">niasHS_016110</name>
</gene>
<keyword evidence="2" id="KW-0031">Aminopeptidase</keyword>
<comment type="similarity">
    <text evidence="1">Belongs to the peptidase M17 family.</text>
</comment>
<dbReference type="Proteomes" id="UP001620645">
    <property type="component" value="Unassembled WGS sequence"/>
</dbReference>
<dbReference type="InterPro" id="IPR000819">
    <property type="entry name" value="Peptidase_M17_C"/>
</dbReference>
<dbReference type="InterPro" id="IPR011356">
    <property type="entry name" value="Leucine_aapep/pepB"/>
</dbReference>
<evidence type="ECO:0000313" key="7">
    <source>
        <dbReference type="Proteomes" id="UP001620645"/>
    </source>
</evidence>
<dbReference type="PRINTS" id="PR00481">
    <property type="entry name" value="LAMNOPPTDASE"/>
</dbReference>
<accession>A0ABD2I2B5</accession>
<evidence type="ECO:0000256" key="1">
    <source>
        <dbReference type="ARBA" id="ARBA00009528"/>
    </source>
</evidence>
<dbReference type="Gene3D" id="3.40.50.10590">
    <property type="entry name" value="Zn-dependent exopeptidases"/>
    <property type="match status" value="1"/>
</dbReference>
<comment type="caution">
    <text evidence="6">The sequence shown here is derived from an EMBL/GenBank/DDBJ whole genome shotgun (WGS) entry which is preliminary data.</text>
</comment>
<evidence type="ECO:0000313" key="6">
    <source>
        <dbReference type="EMBL" id="KAL3070283.1"/>
    </source>
</evidence>
<dbReference type="AlphaFoldDB" id="A0ABD2I2B5"/>
<keyword evidence="3" id="KW-0645">Protease</keyword>
<protein>
    <recommendedName>
        <fullName evidence="5">Cytosol aminopeptidase domain-containing protein</fullName>
    </recommendedName>
</protein>
<dbReference type="InterPro" id="IPR041417">
    <property type="entry name" value="NPEPL1_N"/>
</dbReference>
<dbReference type="CDD" id="cd00433">
    <property type="entry name" value="Peptidase_M17"/>
    <property type="match status" value="1"/>
</dbReference>
<dbReference type="PROSITE" id="PS00631">
    <property type="entry name" value="CYTOSOL_AP"/>
    <property type="match status" value="1"/>
</dbReference>